<evidence type="ECO:0000313" key="2">
    <source>
        <dbReference type="Proteomes" id="UP000254510"/>
    </source>
</evidence>
<gene>
    <name evidence="1" type="ORF">NCTC13767_02305</name>
</gene>
<proteinExistence type="predicted"/>
<dbReference type="AlphaFoldDB" id="A0A380K8T4"/>
<reference evidence="1 2" key="1">
    <citation type="submission" date="2018-06" db="EMBL/GenBank/DDBJ databases">
        <authorList>
            <consortium name="Pathogen Informatics"/>
            <person name="Doyle S."/>
        </authorList>
    </citation>
    <scope>NUCLEOTIDE SEQUENCE [LARGE SCALE GENOMIC DNA]</scope>
    <source>
        <strain evidence="1 2">NCTC13767</strain>
    </source>
</reference>
<sequence length="37" mass="4161">MSKQYSPKDYVKKQCSGQLLIAVADLPKIAEVTESYQ</sequence>
<accession>A0A380K8T4</accession>
<dbReference type="EMBL" id="UHFM01000006">
    <property type="protein sequence ID" value="SUN61505.1"/>
    <property type="molecule type" value="Genomic_DNA"/>
</dbReference>
<name>A0A380K8T4_9STRE</name>
<protein>
    <submittedName>
        <fullName evidence="1">Uncharacterized protein</fullName>
    </submittedName>
</protein>
<dbReference type="Proteomes" id="UP000254510">
    <property type="component" value="Unassembled WGS sequence"/>
</dbReference>
<organism evidence="1 2">
    <name type="scientific">Streptococcus gallolyticus</name>
    <dbReference type="NCBI Taxonomy" id="315405"/>
    <lineage>
        <taxon>Bacteria</taxon>
        <taxon>Bacillati</taxon>
        <taxon>Bacillota</taxon>
        <taxon>Bacilli</taxon>
        <taxon>Lactobacillales</taxon>
        <taxon>Streptococcaceae</taxon>
        <taxon>Streptococcus</taxon>
    </lineage>
</organism>
<evidence type="ECO:0000313" key="1">
    <source>
        <dbReference type="EMBL" id="SUN61505.1"/>
    </source>
</evidence>